<feature type="transmembrane region" description="Helical" evidence="6">
    <location>
        <begin position="40"/>
        <end position="59"/>
    </location>
</feature>
<evidence type="ECO:0000313" key="7">
    <source>
        <dbReference type="EMBL" id="QSZ42145.1"/>
    </source>
</evidence>
<feature type="transmembrane region" description="Helical" evidence="6">
    <location>
        <begin position="213"/>
        <end position="232"/>
    </location>
</feature>
<evidence type="ECO:0000256" key="5">
    <source>
        <dbReference type="ARBA" id="ARBA00023136"/>
    </source>
</evidence>
<reference evidence="7" key="2">
    <citation type="submission" date="2021-04" db="EMBL/GenBank/DDBJ databases">
        <title>Isolation and characterization of a novel species of the genus Sulfurimonas.</title>
        <authorList>
            <person name="Fukui M."/>
        </authorList>
    </citation>
    <scope>NUCLEOTIDE SEQUENCE</scope>
    <source>
        <strain evidence="7">H1576</strain>
    </source>
</reference>
<evidence type="ECO:0000256" key="3">
    <source>
        <dbReference type="ARBA" id="ARBA00022692"/>
    </source>
</evidence>
<sequence length="415" mass="48409">MTKTIQQHFYSSIGIGLFSVAMGFSLKIYLATIIAKNDLALYYTAIDIFSFSLLVLIGFRSSMVVTYNKLKEDKAILKIFRYFILGAMLISWAFVLPYVKHNFNLEIDYWYLVATIFSMSLYLYLSNQLAMYRLYGVMNKTSFLEPIFSLFWFALAFYVSGVHGLQALFIMSSMSSLSLSLYIYVYKRNRANEPIIKRVIQNQEMKEFIKKSLISTLEFSSGMILIYLSIFFFNHYYSLDEVGDFQVVTKPILMYMITLFVFPVFRFLLPELSKLYFGKEKEGILKIKKWFYSFTFLVSASFVAAIYFFGESIISILFLPQYEGAYLYLSHLSFFFIFIMLNAYQIAFIKASGAFNLALYIRLSGLAFFVLSFYLTKLYSESSIAVVFGLDIAYLGMFLFSWIVERHIYKKDLEL</sequence>
<dbReference type="AlphaFoldDB" id="A0A975B0Z8"/>
<feature type="transmembrane region" description="Helical" evidence="6">
    <location>
        <begin position="290"/>
        <end position="319"/>
    </location>
</feature>
<feature type="transmembrane region" description="Helical" evidence="6">
    <location>
        <begin position="137"/>
        <end position="159"/>
    </location>
</feature>
<dbReference type="EMBL" id="CP046072">
    <property type="protein sequence ID" value="QSZ42145.1"/>
    <property type="molecule type" value="Genomic_DNA"/>
</dbReference>
<dbReference type="GO" id="GO:0005886">
    <property type="term" value="C:plasma membrane"/>
    <property type="evidence" value="ECO:0007669"/>
    <property type="project" value="UniProtKB-SubCell"/>
</dbReference>
<dbReference type="PANTHER" id="PTHR30250:SF11">
    <property type="entry name" value="O-ANTIGEN TRANSPORTER-RELATED"/>
    <property type="match status" value="1"/>
</dbReference>
<dbReference type="RefSeq" id="WP_207560960.1">
    <property type="nucleotide sequence ID" value="NZ_CP046072.1"/>
</dbReference>
<reference evidence="7" key="1">
    <citation type="submission" date="2019-11" db="EMBL/GenBank/DDBJ databases">
        <authorList>
            <person name="Kojima H."/>
        </authorList>
    </citation>
    <scope>NUCLEOTIDE SEQUENCE</scope>
    <source>
        <strain evidence="7">H1576</strain>
    </source>
</reference>
<dbReference type="PANTHER" id="PTHR30250">
    <property type="entry name" value="PST FAMILY PREDICTED COLANIC ACID TRANSPORTER"/>
    <property type="match status" value="1"/>
</dbReference>
<evidence type="ECO:0008006" key="9">
    <source>
        <dbReference type="Google" id="ProtNLM"/>
    </source>
</evidence>
<keyword evidence="8" id="KW-1185">Reference proteome</keyword>
<feature type="transmembrane region" description="Helical" evidence="6">
    <location>
        <begin position="165"/>
        <end position="185"/>
    </location>
</feature>
<feature type="transmembrane region" description="Helical" evidence="6">
    <location>
        <begin position="325"/>
        <end position="345"/>
    </location>
</feature>
<keyword evidence="3 6" id="KW-0812">Transmembrane</keyword>
<feature type="transmembrane region" description="Helical" evidence="6">
    <location>
        <begin position="252"/>
        <end position="269"/>
    </location>
</feature>
<keyword evidence="4 6" id="KW-1133">Transmembrane helix</keyword>
<feature type="transmembrane region" description="Helical" evidence="6">
    <location>
        <begin position="79"/>
        <end position="97"/>
    </location>
</feature>
<protein>
    <recommendedName>
        <fullName evidence="9">Polysaccharide biosynthesis protein</fullName>
    </recommendedName>
</protein>
<gene>
    <name evidence="7" type="ORF">GJV85_08480</name>
</gene>
<keyword evidence="5 6" id="KW-0472">Membrane</keyword>
<feature type="transmembrane region" description="Helical" evidence="6">
    <location>
        <begin position="109"/>
        <end position="125"/>
    </location>
</feature>
<proteinExistence type="predicted"/>
<evidence type="ECO:0000256" key="1">
    <source>
        <dbReference type="ARBA" id="ARBA00004651"/>
    </source>
</evidence>
<feature type="transmembrane region" description="Helical" evidence="6">
    <location>
        <begin position="357"/>
        <end position="376"/>
    </location>
</feature>
<dbReference type="Proteomes" id="UP000671852">
    <property type="component" value="Chromosome"/>
</dbReference>
<keyword evidence="2" id="KW-1003">Cell membrane</keyword>
<evidence type="ECO:0000313" key="8">
    <source>
        <dbReference type="Proteomes" id="UP000671852"/>
    </source>
</evidence>
<feature type="transmembrane region" description="Helical" evidence="6">
    <location>
        <begin position="382"/>
        <end position="404"/>
    </location>
</feature>
<dbReference type="InterPro" id="IPR050833">
    <property type="entry name" value="Poly_Biosynth_Transport"/>
</dbReference>
<feature type="transmembrane region" description="Helical" evidence="6">
    <location>
        <begin position="12"/>
        <end position="34"/>
    </location>
</feature>
<evidence type="ECO:0000256" key="6">
    <source>
        <dbReference type="SAM" id="Phobius"/>
    </source>
</evidence>
<name>A0A975B0Z8_9BACT</name>
<evidence type="ECO:0000256" key="4">
    <source>
        <dbReference type="ARBA" id="ARBA00022989"/>
    </source>
</evidence>
<organism evidence="7 8">
    <name type="scientific">Sulfurimonas aquatica</name>
    <dbReference type="NCBI Taxonomy" id="2672570"/>
    <lineage>
        <taxon>Bacteria</taxon>
        <taxon>Pseudomonadati</taxon>
        <taxon>Campylobacterota</taxon>
        <taxon>Epsilonproteobacteria</taxon>
        <taxon>Campylobacterales</taxon>
        <taxon>Sulfurimonadaceae</taxon>
        <taxon>Sulfurimonas</taxon>
    </lineage>
</organism>
<accession>A0A975B0Z8</accession>
<dbReference type="KEGG" id="saqt:GJV85_08480"/>
<evidence type="ECO:0000256" key="2">
    <source>
        <dbReference type="ARBA" id="ARBA00022475"/>
    </source>
</evidence>
<comment type="subcellular location">
    <subcellularLocation>
        <location evidence="1">Cell membrane</location>
        <topology evidence="1">Multi-pass membrane protein</topology>
    </subcellularLocation>
</comment>